<proteinExistence type="predicted"/>
<reference evidence="1 2" key="1">
    <citation type="submission" date="2016-07" db="EMBL/GenBank/DDBJ databases">
        <title>Pervasive Adenine N6-methylation of Active Genes in Fungi.</title>
        <authorList>
            <consortium name="DOE Joint Genome Institute"/>
            <person name="Mondo S.J."/>
            <person name="Dannebaum R.O."/>
            <person name="Kuo R.C."/>
            <person name="Labutti K."/>
            <person name="Haridas S."/>
            <person name="Kuo A."/>
            <person name="Salamov A."/>
            <person name="Ahrendt S.R."/>
            <person name="Lipzen A."/>
            <person name="Sullivan W."/>
            <person name="Andreopoulos W.B."/>
            <person name="Clum A."/>
            <person name="Lindquist E."/>
            <person name="Daum C."/>
            <person name="Ramamoorthy G.K."/>
            <person name="Gryganskyi A."/>
            <person name="Culley D."/>
            <person name="Magnuson J.K."/>
            <person name="James T.Y."/>
            <person name="O'Malley M.A."/>
            <person name="Stajich J.E."/>
            <person name="Spatafora J.W."/>
            <person name="Visel A."/>
            <person name="Grigoriev I.V."/>
        </authorList>
    </citation>
    <scope>NUCLEOTIDE SEQUENCE [LARGE SCALE GENOMIC DNA]</scope>
    <source>
        <strain evidence="1 2">NRRL 1336</strain>
    </source>
</reference>
<dbReference type="AlphaFoldDB" id="A0A1X2IC02"/>
<dbReference type="Proteomes" id="UP000193560">
    <property type="component" value="Unassembled WGS sequence"/>
</dbReference>
<dbReference type="EMBL" id="MCGE01000016">
    <property type="protein sequence ID" value="ORZ13627.1"/>
    <property type="molecule type" value="Genomic_DNA"/>
</dbReference>
<organism evidence="1 2">
    <name type="scientific">Absidia repens</name>
    <dbReference type="NCBI Taxonomy" id="90262"/>
    <lineage>
        <taxon>Eukaryota</taxon>
        <taxon>Fungi</taxon>
        <taxon>Fungi incertae sedis</taxon>
        <taxon>Mucoromycota</taxon>
        <taxon>Mucoromycotina</taxon>
        <taxon>Mucoromycetes</taxon>
        <taxon>Mucorales</taxon>
        <taxon>Cunninghamellaceae</taxon>
        <taxon>Absidia</taxon>
    </lineage>
</organism>
<evidence type="ECO:0000313" key="1">
    <source>
        <dbReference type="EMBL" id="ORZ13627.1"/>
    </source>
</evidence>
<sequence length="101" mass="11428">MEARPTKIYRISLVVDGNQVLPLHVSQLKALSESSPLLLTPLKSSTYECGLYLKTLSESSLATTPKLFYLSSYNTLYPLDIENIYLISYLIQRKKTPLAFI</sequence>
<gene>
    <name evidence="1" type="ORF">BCR42DRAFT_67571</name>
</gene>
<name>A0A1X2IC02_9FUNG</name>
<comment type="caution">
    <text evidence="1">The sequence shown here is derived from an EMBL/GenBank/DDBJ whole genome shotgun (WGS) entry which is preliminary data.</text>
</comment>
<accession>A0A1X2IC02</accession>
<evidence type="ECO:0000313" key="2">
    <source>
        <dbReference type="Proteomes" id="UP000193560"/>
    </source>
</evidence>
<keyword evidence="2" id="KW-1185">Reference proteome</keyword>
<protein>
    <submittedName>
        <fullName evidence="1">Uncharacterized protein</fullName>
    </submittedName>
</protein>